<dbReference type="eggNOG" id="COG3539">
    <property type="taxonomic scope" value="Bacteria"/>
</dbReference>
<dbReference type="GO" id="GO:0009289">
    <property type="term" value="C:pilus"/>
    <property type="evidence" value="ECO:0007669"/>
    <property type="project" value="InterPro"/>
</dbReference>
<dbReference type="InterPro" id="IPR008966">
    <property type="entry name" value="Adhesion_dom_sf"/>
</dbReference>
<dbReference type="InterPro" id="IPR036937">
    <property type="entry name" value="Adhesion_dom_fimbrial_sf"/>
</dbReference>
<evidence type="ECO:0000313" key="3">
    <source>
        <dbReference type="EMBL" id="KMK14108.1"/>
    </source>
</evidence>
<dbReference type="STRING" id="61647.LG71_22270"/>
<dbReference type="Proteomes" id="UP000036196">
    <property type="component" value="Unassembled WGS sequence"/>
</dbReference>
<organism evidence="3 4">
    <name type="scientific">Pluralibacter gergoviae</name>
    <name type="common">Enterobacter gergoviae</name>
    <dbReference type="NCBI Taxonomy" id="61647"/>
    <lineage>
        <taxon>Bacteria</taxon>
        <taxon>Pseudomonadati</taxon>
        <taxon>Pseudomonadota</taxon>
        <taxon>Gammaproteobacteria</taxon>
        <taxon>Enterobacterales</taxon>
        <taxon>Enterobacteriaceae</taxon>
        <taxon>Pluralibacter</taxon>
    </lineage>
</organism>
<feature type="domain" description="Fimbrial-type adhesion" evidence="2">
    <location>
        <begin position="28"/>
        <end position="177"/>
    </location>
</feature>
<evidence type="ECO:0000256" key="1">
    <source>
        <dbReference type="SAM" id="SignalP"/>
    </source>
</evidence>
<dbReference type="PANTHER" id="PTHR33420">
    <property type="entry name" value="FIMBRIAL SUBUNIT ELFA-RELATED"/>
    <property type="match status" value="1"/>
</dbReference>
<dbReference type="Pfam" id="PF00419">
    <property type="entry name" value="Fimbrial"/>
    <property type="match status" value="1"/>
</dbReference>
<keyword evidence="1" id="KW-0732">Signal</keyword>
<dbReference type="AlphaFoldDB" id="A0A0J5LXB1"/>
<dbReference type="SUPFAM" id="SSF49401">
    <property type="entry name" value="Bacterial adhesins"/>
    <property type="match status" value="1"/>
</dbReference>
<gene>
    <name evidence="3" type="ORF">ABW06_09560</name>
</gene>
<dbReference type="GO" id="GO:0043709">
    <property type="term" value="P:cell adhesion involved in single-species biofilm formation"/>
    <property type="evidence" value="ECO:0007669"/>
    <property type="project" value="TreeGrafter"/>
</dbReference>
<evidence type="ECO:0000313" key="4">
    <source>
        <dbReference type="Proteomes" id="UP000036196"/>
    </source>
</evidence>
<dbReference type="RefSeq" id="WP_048278817.1">
    <property type="nucleotide sequence ID" value="NZ_LDZF01000008.1"/>
</dbReference>
<accession>A0A0J5LXB1</accession>
<dbReference type="EMBL" id="LDZF01000008">
    <property type="protein sequence ID" value="KMK14108.1"/>
    <property type="molecule type" value="Genomic_DNA"/>
</dbReference>
<reference evidence="3 4" key="1">
    <citation type="submission" date="2015-05" db="EMBL/GenBank/DDBJ databases">
        <title>Genome sequences of Pluralibacter gergoviae.</title>
        <authorList>
            <person name="Greninger A.L."/>
            <person name="Miller S."/>
        </authorList>
    </citation>
    <scope>NUCLEOTIDE SEQUENCE [LARGE SCALE GENOMIC DNA]</scope>
    <source>
        <strain evidence="3 4">JS81F13</strain>
    </source>
</reference>
<dbReference type="InterPro" id="IPR050263">
    <property type="entry name" value="Bact_Fimbrial_Adh_Pro"/>
</dbReference>
<evidence type="ECO:0000259" key="2">
    <source>
        <dbReference type="Pfam" id="PF00419"/>
    </source>
</evidence>
<sequence>MIARTVPLITATLLALCAGARADGGSTIEISGYVRDNACEVAGDSKDFEVDLLKNSVRQLRTVGAATPQVLFRIFLSRCGGSATAVRVGYSGPADDENSALLRLDPGGSAASGAGIQILDHQQVPLPINAPPASLRWITLHPGESNTLDFYARLMATRVPVTAGQVRATATFTVEFQ</sequence>
<dbReference type="Gene3D" id="2.60.40.1090">
    <property type="entry name" value="Fimbrial-type adhesion domain"/>
    <property type="match status" value="1"/>
</dbReference>
<protein>
    <submittedName>
        <fullName evidence="3">Fimbrial protein</fullName>
    </submittedName>
</protein>
<dbReference type="PANTHER" id="PTHR33420:SF25">
    <property type="entry name" value="PROTEIN FIMF"/>
    <property type="match status" value="1"/>
</dbReference>
<keyword evidence="4" id="KW-1185">Reference proteome</keyword>
<name>A0A0J5LXB1_PLUGE</name>
<feature type="signal peptide" evidence="1">
    <location>
        <begin position="1"/>
        <end position="22"/>
    </location>
</feature>
<dbReference type="PATRIC" id="fig|61647.15.peg.5276"/>
<dbReference type="InterPro" id="IPR000259">
    <property type="entry name" value="Adhesion_dom_fimbrial"/>
</dbReference>
<feature type="chain" id="PRO_5005262480" evidence="1">
    <location>
        <begin position="23"/>
        <end position="177"/>
    </location>
</feature>
<proteinExistence type="predicted"/>
<comment type="caution">
    <text evidence="3">The sequence shown here is derived from an EMBL/GenBank/DDBJ whole genome shotgun (WGS) entry which is preliminary data.</text>
</comment>